<accession>A0A6N7Q192</accession>
<feature type="chain" id="PRO_5026803492" description="Lipoprotein" evidence="1">
    <location>
        <begin position="20"/>
        <end position="121"/>
    </location>
</feature>
<reference evidence="2 3" key="1">
    <citation type="submission" date="2019-10" db="EMBL/GenBank/DDBJ databases">
        <title>A soil myxobacterium in the family Polyangiaceae.</title>
        <authorList>
            <person name="Li Y."/>
            <person name="Wang J."/>
        </authorList>
    </citation>
    <scope>NUCLEOTIDE SEQUENCE [LARGE SCALE GENOMIC DNA]</scope>
    <source>
        <strain evidence="2 3">DSM 14734</strain>
    </source>
</reference>
<evidence type="ECO:0008006" key="4">
    <source>
        <dbReference type="Google" id="ProtNLM"/>
    </source>
</evidence>
<name>A0A6N7Q192_9BACT</name>
<keyword evidence="3" id="KW-1185">Reference proteome</keyword>
<dbReference type="RefSeq" id="WP_153822821.1">
    <property type="nucleotide sequence ID" value="NZ_WJIE01000010.1"/>
</dbReference>
<feature type="signal peptide" evidence="1">
    <location>
        <begin position="1"/>
        <end position="19"/>
    </location>
</feature>
<evidence type="ECO:0000256" key="1">
    <source>
        <dbReference type="SAM" id="SignalP"/>
    </source>
</evidence>
<dbReference type="Proteomes" id="UP000440224">
    <property type="component" value="Unassembled WGS sequence"/>
</dbReference>
<dbReference type="PROSITE" id="PS51257">
    <property type="entry name" value="PROKAR_LIPOPROTEIN"/>
    <property type="match status" value="1"/>
</dbReference>
<proteinExistence type="predicted"/>
<dbReference type="AlphaFoldDB" id="A0A6N7Q192"/>
<dbReference type="EMBL" id="WJIE01000010">
    <property type="protein sequence ID" value="MRG96004.1"/>
    <property type="molecule type" value="Genomic_DNA"/>
</dbReference>
<protein>
    <recommendedName>
        <fullName evidence="4">Lipoprotein</fullName>
    </recommendedName>
</protein>
<evidence type="ECO:0000313" key="2">
    <source>
        <dbReference type="EMBL" id="MRG96004.1"/>
    </source>
</evidence>
<gene>
    <name evidence="2" type="ORF">GF068_29400</name>
</gene>
<comment type="caution">
    <text evidence="2">The sequence shown here is derived from an EMBL/GenBank/DDBJ whole genome shotgun (WGS) entry which is preliminary data.</text>
</comment>
<sequence length="121" mass="13187">MKKYIAAIISIALSSLVFVGCEEPIDEACAVAIYQAETEAPEKCRSCGDQIWFGGDQEDLCPEDAAKFADLEFCLYQHVESVGCPGPGSSERFEIACLAHLAQMTDCWPSLQICRGGYDLP</sequence>
<keyword evidence="1" id="KW-0732">Signal</keyword>
<organism evidence="2 3">
    <name type="scientific">Polyangium spumosum</name>
    <dbReference type="NCBI Taxonomy" id="889282"/>
    <lineage>
        <taxon>Bacteria</taxon>
        <taxon>Pseudomonadati</taxon>
        <taxon>Myxococcota</taxon>
        <taxon>Polyangia</taxon>
        <taxon>Polyangiales</taxon>
        <taxon>Polyangiaceae</taxon>
        <taxon>Polyangium</taxon>
    </lineage>
</organism>
<evidence type="ECO:0000313" key="3">
    <source>
        <dbReference type="Proteomes" id="UP000440224"/>
    </source>
</evidence>